<evidence type="ECO:0000313" key="3">
    <source>
        <dbReference type="EMBL" id="KKK57136.1"/>
    </source>
</evidence>
<accession>A0A0F8ZAN0</accession>
<reference evidence="3" key="1">
    <citation type="journal article" date="2015" name="Nature">
        <title>Complex archaea that bridge the gap between prokaryotes and eukaryotes.</title>
        <authorList>
            <person name="Spang A."/>
            <person name="Saw J.H."/>
            <person name="Jorgensen S.L."/>
            <person name="Zaremba-Niedzwiedzka K."/>
            <person name="Martijn J."/>
            <person name="Lind A.E."/>
            <person name="van Eijk R."/>
            <person name="Schleper C."/>
            <person name="Guy L."/>
            <person name="Ettema T.J."/>
        </authorList>
    </citation>
    <scope>NUCLEOTIDE SEQUENCE</scope>
</reference>
<dbReference type="InterPro" id="IPR002052">
    <property type="entry name" value="DNA_methylase_N6_adenine_CS"/>
</dbReference>
<dbReference type="AlphaFoldDB" id="A0A0F8ZAN0"/>
<dbReference type="GO" id="GO:0008168">
    <property type="term" value="F:methyltransferase activity"/>
    <property type="evidence" value="ECO:0007669"/>
    <property type="project" value="UniProtKB-KW"/>
</dbReference>
<dbReference type="PANTHER" id="PTHR43542:SF1">
    <property type="entry name" value="METHYLTRANSFERASE"/>
    <property type="match status" value="1"/>
</dbReference>
<dbReference type="SUPFAM" id="SSF53335">
    <property type="entry name" value="S-adenosyl-L-methionine-dependent methyltransferases"/>
    <property type="match status" value="1"/>
</dbReference>
<evidence type="ECO:0000256" key="2">
    <source>
        <dbReference type="ARBA" id="ARBA00022679"/>
    </source>
</evidence>
<protein>
    <recommendedName>
        <fullName evidence="4">16S rRNA (Guanine(966)-N(2))-methyltransferase RsmD</fullName>
    </recommendedName>
</protein>
<dbReference type="GO" id="GO:0031167">
    <property type="term" value="P:rRNA methylation"/>
    <property type="evidence" value="ECO:0007669"/>
    <property type="project" value="InterPro"/>
</dbReference>
<dbReference type="GO" id="GO:0003676">
    <property type="term" value="F:nucleic acid binding"/>
    <property type="evidence" value="ECO:0007669"/>
    <property type="project" value="InterPro"/>
</dbReference>
<dbReference type="PROSITE" id="PS00092">
    <property type="entry name" value="N6_MTASE"/>
    <property type="match status" value="1"/>
</dbReference>
<sequence>AMDRMRESLFAILADLSGKSFLDLFSGSGVVGIEAASRGAEPVVLVEKDYRKSVTLKGNTAFVESEIKIFIMPVERFIKHRKEGELSFDIIYLDPPFIFRQKAEIIGGVVDGKLLNPGGELIIHLPAEESLPDVMVVSV</sequence>
<comment type="caution">
    <text evidence="3">The sequence shown here is derived from an EMBL/GenBank/DDBJ whole genome shotgun (WGS) entry which is preliminary data.</text>
</comment>
<name>A0A0F8ZAN0_9ZZZZ</name>
<gene>
    <name evidence="3" type="ORF">LCGC14_3057520</name>
</gene>
<evidence type="ECO:0008006" key="4">
    <source>
        <dbReference type="Google" id="ProtNLM"/>
    </source>
</evidence>
<dbReference type="Gene3D" id="3.40.50.150">
    <property type="entry name" value="Vaccinia Virus protein VP39"/>
    <property type="match status" value="1"/>
</dbReference>
<dbReference type="EMBL" id="LAZR01064636">
    <property type="protein sequence ID" value="KKK57136.1"/>
    <property type="molecule type" value="Genomic_DNA"/>
</dbReference>
<dbReference type="CDD" id="cd02440">
    <property type="entry name" value="AdoMet_MTases"/>
    <property type="match status" value="1"/>
</dbReference>
<organism evidence="3">
    <name type="scientific">marine sediment metagenome</name>
    <dbReference type="NCBI Taxonomy" id="412755"/>
    <lineage>
        <taxon>unclassified sequences</taxon>
        <taxon>metagenomes</taxon>
        <taxon>ecological metagenomes</taxon>
    </lineage>
</organism>
<feature type="non-terminal residue" evidence="3">
    <location>
        <position position="1"/>
    </location>
</feature>
<dbReference type="InterPro" id="IPR004398">
    <property type="entry name" value="RNA_MeTrfase_RsmD"/>
</dbReference>
<keyword evidence="2" id="KW-0808">Transferase</keyword>
<evidence type="ECO:0000256" key="1">
    <source>
        <dbReference type="ARBA" id="ARBA00022603"/>
    </source>
</evidence>
<dbReference type="PANTHER" id="PTHR43542">
    <property type="entry name" value="METHYLTRANSFERASE"/>
    <property type="match status" value="1"/>
</dbReference>
<dbReference type="Pfam" id="PF03602">
    <property type="entry name" value="Cons_hypoth95"/>
    <property type="match status" value="1"/>
</dbReference>
<proteinExistence type="predicted"/>
<dbReference type="InterPro" id="IPR029063">
    <property type="entry name" value="SAM-dependent_MTases_sf"/>
</dbReference>
<keyword evidence="1" id="KW-0489">Methyltransferase</keyword>